<reference evidence="2 3" key="1">
    <citation type="journal article" date="2011" name="Genome Biol.">
        <title>Comparative genome sequence analysis underscores mycoparasitism as the ancestral life style of Trichoderma.</title>
        <authorList>
            <person name="Kubicek C.P."/>
            <person name="Herrera-Estrella A."/>
            <person name="Seidl-Seiboth V."/>
            <person name="Martinez D.A."/>
            <person name="Druzhinina I.S."/>
            <person name="Thon M."/>
            <person name="Zeilinger S."/>
            <person name="Casas-Flores S."/>
            <person name="Horwitz B.A."/>
            <person name="Mukherjee P.K."/>
            <person name="Mukherjee M."/>
            <person name="Kredics L."/>
            <person name="Alcaraz L.D."/>
            <person name="Aerts A."/>
            <person name="Antal Z."/>
            <person name="Atanasova L."/>
            <person name="Cervantes-Badillo M.G."/>
            <person name="Challacombe J."/>
            <person name="Chertkov O."/>
            <person name="McCluskey K."/>
            <person name="Coulpier F."/>
            <person name="Deshpande N."/>
            <person name="von Doehren H."/>
            <person name="Ebbole D.J."/>
            <person name="Esquivel-Naranjo E.U."/>
            <person name="Fekete E."/>
            <person name="Flipphi M."/>
            <person name="Glaser F."/>
            <person name="Gomez-Rodriguez E.Y."/>
            <person name="Gruber S."/>
            <person name="Han C."/>
            <person name="Henrissat B."/>
            <person name="Hermosa R."/>
            <person name="Hernandez-Onate M."/>
            <person name="Karaffa L."/>
            <person name="Kosti I."/>
            <person name="Le Crom S."/>
            <person name="Lindquist E."/>
            <person name="Lucas S."/>
            <person name="Luebeck M."/>
            <person name="Luebeck P.S."/>
            <person name="Margeot A."/>
            <person name="Metz B."/>
            <person name="Misra M."/>
            <person name="Nevalainen H."/>
            <person name="Omann M."/>
            <person name="Packer N."/>
            <person name="Perrone G."/>
            <person name="Uresti-Rivera E.E."/>
            <person name="Salamov A."/>
            <person name="Schmoll M."/>
            <person name="Seiboth B."/>
            <person name="Shapiro H."/>
            <person name="Sukno S."/>
            <person name="Tamayo-Ramos J.A."/>
            <person name="Tisch D."/>
            <person name="Wiest A."/>
            <person name="Wilkinson H.H."/>
            <person name="Zhang M."/>
            <person name="Coutinho P.M."/>
            <person name="Kenerley C.M."/>
            <person name="Monte E."/>
            <person name="Baker S.E."/>
            <person name="Grigoriev I.V."/>
        </authorList>
    </citation>
    <scope>NUCLEOTIDE SEQUENCE [LARGE SCALE GENOMIC DNA]</scope>
    <source>
        <strain evidence="3">ATCC 20476 / IMI 206040</strain>
    </source>
</reference>
<dbReference type="Proteomes" id="UP000005426">
    <property type="component" value="Unassembled WGS sequence"/>
</dbReference>
<gene>
    <name evidence="2" type="ORF">TRIATDRAFT_301774</name>
</gene>
<accession>G9P434</accession>
<organism evidence="2 3">
    <name type="scientific">Hypocrea atroviridis (strain ATCC 20476 / IMI 206040)</name>
    <name type="common">Trichoderma atroviride</name>
    <dbReference type="NCBI Taxonomy" id="452589"/>
    <lineage>
        <taxon>Eukaryota</taxon>
        <taxon>Fungi</taxon>
        <taxon>Dikarya</taxon>
        <taxon>Ascomycota</taxon>
        <taxon>Pezizomycotina</taxon>
        <taxon>Sordariomycetes</taxon>
        <taxon>Hypocreomycetidae</taxon>
        <taxon>Hypocreales</taxon>
        <taxon>Hypocreaceae</taxon>
        <taxon>Trichoderma</taxon>
    </lineage>
</organism>
<evidence type="ECO:0000313" key="3">
    <source>
        <dbReference type="Proteomes" id="UP000005426"/>
    </source>
</evidence>
<comment type="caution">
    <text evidence="2">The sequence shown here is derived from an EMBL/GenBank/DDBJ whole genome shotgun (WGS) entry which is preliminary data.</text>
</comment>
<dbReference type="EMBL" id="ABDG02000027">
    <property type="protein sequence ID" value="EHK41090.1"/>
    <property type="molecule type" value="Genomic_DNA"/>
</dbReference>
<evidence type="ECO:0000313" key="2">
    <source>
        <dbReference type="EMBL" id="EHK41090.1"/>
    </source>
</evidence>
<name>G9P434_HYPAI</name>
<dbReference type="AlphaFoldDB" id="G9P434"/>
<feature type="region of interest" description="Disordered" evidence="1">
    <location>
        <begin position="49"/>
        <end position="73"/>
    </location>
</feature>
<dbReference type="HOGENOM" id="CLU_2705126_0_0_1"/>
<evidence type="ECO:0000256" key="1">
    <source>
        <dbReference type="SAM" id="MobiDB-lite"/>
    </source>
</evidence>
<keyword evidence="3" id="KW-1185">Reference proteome</keyword>
<protein>
    <submittedName>
        <fullName evidence="2">Uncharacterized protein</fullName>
    </submittedName>
</protein>
<sequence>MALAGGYDLRGGPPKTRAKTWVVQRFNDSIRSRACSRQCRYLLATSKAKRKPAGKSSGLPFQESTTLLARLVG</sequence>
<proteinExistence type="predicted"/>